<dbReference type="AlphaFoldDB" id="A0AAV3UMC8"/>
<organism evidence="5 6">
    <name type="scientific">Haladaptatus pallidirubidus</name>
    <dbReference type="NCBI Taxonomy" id="1008152"/>
    <lineage>
        <taxon>Archaea</taxon>
        <taxon>Methanobacteriati</taxon>
        <taxon>Methanobacteriota</taxon>
        <taxon>Stenosarchaea group</taxon>
        <taxon>Halobacteria</taxon>
        <taxon>Halobacteriales</taxon>
        <taxon>Haladaptataceae</taxon>
        <taxon>Haladaptatus</taxon>
    </lineage>
</organism>
<comment type="similarity">
    <text evidence="1">Belongs to the bacterial solute-binding protein 9 family.</text>
</comment>
<evidence type="ECO:0000313" key="6">
    <source>
        <dbReference type="Proteomes" id="UP001501729"/>
    </source>
</evidence>
<reference evidence="5 6" key="1">
    <citation type="journal article" date="2019" name="Int. J. Syst. Evol. Microbiol.">
        <title>The Global Catalogue of Microorganisms (GCM) 10K type strain sequencing project: providing services to taxonomists for standard genome sequencing and annotation.</title>
        <authorList>
            <consortium name="The Broad Institute Genomics Platform"/>
            <consortium name="The Broad Institute Genome Sequencing Center for Infectious Disease"/>
            <person name="Wu L."/>
            <person name="Ma J."/>
        </authorList>
    </citation>
    <scope>NUCLEOTIDE SEQUENCE [LARGE SCALE GENOMIC DNA]</scope>
    <source>
        <strain evidence="5 6">JCM 17504</strain>
    </source>
</reference>
<protein>
    <recommendedName>
        <fullName evidence="7">Zinc transport system substrate-binding protein</fullName>
    </recommendedName>
</protein>
<feature type="compositionally biased region" description="Basic and acidic residues" evidence="4">
    <location>
        <begin position="133"/>
        <end position="148"/>
    </location>
</feature>
<evidence type="ECO:0000256" key="3">
    <source>
        <dbReference type="ARBA" id="ARBA00022729"/>
    </source>
</evidence>
<accession>A0AAV3UMC8</accession>
<comment type="caution">
    <text evidence="5">The sequence shown here is derived from an EMBL/GenBank/DDBJ whole genome shotgun (WGS) entry which is preliminary data.</text>
</comment>
<evidence type="ECO:0008006" key="7">
    <source>
        <dbReference type="Google" id="ProtNLM"/>
    </source>
</evidence>
<dbReference type="RefSeq" id="WP_227773692.1">
    <property type="nucleotide sequence ID" value="NZ_BAABKX010000015.1"/>
</dbReference>
<dbReference type="InterPro" id="IPR050492">
    <property type="entry name" value="Bact_metal-bind_prot9"/>
</dbReference>
<feature type="region of interest" description="Disordered" evidence="4">
    <location>
        <begin position="119"/>
        <end position="205"/>
    </location>
</feature>
<dbReference type="PANTHER" id="PTHR42953">
    <property type="entry name" value="HIGH-AFFINITY ZINC UPTAKE SYSTEM PROTEIN ZNUA-RELATED"/>
    <property type="match status" value="1"/>
</dbReference>
<dbReference type="PROSITE" id="PS51318">
    <property type="entry name" value="TAT"/>
    <property type="match status" value="1"/>
</dbReference>
<keyword evidence="6" id="KW-1185">Reference proteome</keyword>
<evidence type="ECO:0000256" key="1">
    <source>
        <dbReference type="ARBA" id="ARBA00011028"/>
    </source>
</evidence>
<dbReference type="GeneID" id="68613913"/>
<dbReference type="GO" id="GO:0046872">
    <property type="term" value="F:metal ion binding"/>
    <property type="evidence" value="ECO:0007669"/>
    <property type="project" value="InterPro"/>
</dbReference>
<name>A0AAV3UMC8_9EURY</name>
<evidence type="ECO:0000313" key="5">
    <source>
        <dbReference type="EMBL" id="GAA5058698.1"/>
    </source>
</evidence>
<dbReference type="InterPro" id="IPR006311">
    <property type="entry name" value="TAT_signal"/>
</dbReference>
<dbReference type="Gene3D" id="3.40.50.1980">
    <property type="entry name" value="Nitrogenase molybdenum iron protein domain"/>
    <property type="match status" value="2"/>
</dbReference>
<feature type="compositionally biased region" description="Basic and acidic residues" evidence="4">
    <location>
        <begin position="158"/>
        <end position="200"/>
    </location>
</feature>
<dbReference type="PROSITE" id="PS51257">
    <property type="entry name" value="PROKAR_LIPOPROTEIN"/>
    <property type="match status" value="1"/>
</dbReference>
<dbReference type="Proteomes" id="UP001501729">
    <property type="component" value="Unassembled WGS sequence"/>
</dbReference>
<evidence type="ECO:0000256" key="4">
    <source>
        <dbReference type="SAM" id="MobiDB-lite"/>
    </source>
</evidence>
<proteinExistence type="inferred from homology"/>
<dbReference type="EMBL" id="BAABKX010000015">
    <property type="protein sequence ID" value="GAA5058698.1"/>
    <property type="molecule type" value="Genomic_DNA"/>
</dbReference>
<dbReference type="PANTHER" id="PTHR42953:SF3">
    <property type="entry name" value="HIGH-AFFINITY ZINC UPTAKE SYSTEM PROTEIN ZNUA"/>
    <property type="match status" value="1"/>
</dbReference>
<gene>
    <name evidence="5" type="ORF">GCM10025751_42040</name>
</gene>
<keyword evidence="2" id="KW-0813">Transport</keyword>
<sequence>MTNITRRRALKAGGALFASGTIAGCLGSSSGDGSDDSTTVQTSFFVLTDFARNITGDAATVESLVPIGQHGHGWEPSAQVQRDAMQSDAVVYMGEGFQPWADRMVKNVEQDRPEITIVEARRGVSLLSAPGHGDGHEGEHEAGNHDGDGHEEETNENQTDHGHEEGDHHDGNDHGGEIHGNETDGDQHDESENGHDHGTSDPHFWLDPQRAKQAVSTIESGLSEMDGVSGETLAGNADDFRNRLDELDSTFESELESTERNAVLVAGHNAFQYLGERYGFEIHALTGLAPDSSPSPKDVQRAQKLIEEHDIEHVLAPVFESDRAAKQLVSETDAKDHLSITPIPSVTEAWNEKEWGYIEIMEEVNLPSLKTALGAK</sequence>
<dbReference type="GO" id="GO:0030001">
    <property type="term" value="P:metal ion transport"/>
    <property type="evidence" value="ECO:0007669"/>
    <property type="project" value="InterPro"/>
</dbReference>
<evidence type="ECO:0000256" key="2">
    <source>
        <dbReference type="ARBA" id="ARBA00022448"/>
    </source>
</evidence>
<dbReference type="InterPro" id="IPR006127">
    <property type="entry name" value="ZnuA-like"/>
</dbReference>
<dbReference type="SUPFAM" id="SSF53807">
    <property type="entry name" value="Helical backbone' metal receptor"/>
    <property type="match status" value="1"/>
</dbReference>
<dbReference type="Pfam" id="PF01297">
    <property type="entry name" value="ZnuA"/>
    <property type="match status" value="1"/>
</dbReference>
<keyword evidence="3" id="KW-0732">Signal</keyword>